<evidence type="ECO:0000313" key="2">
    <source>
        <dbReference type="EMBL" id="KAK8129198.1"/>
    </source>
</evidence>
<comment type="caution">
    <text evidence="2">The sequence shown here is derived from an EMBL/GenBank/DDBJ whole genome shotgun (WGS) entry which is preliminary data.</text>
</comment>
<dbReference type="Proteomes" id="UP001392437">
    <property type="component" value="Unassembled WGS sequence"/>
</dbReference>
<feature type="compositionally biased region" description="Polar residues" evidence="1">
    <location>
        <begin position="43"/>
        <end position="56"/>
    </location>
</feature>
<feature type="region of interest" description="Disordered" evidence="1">
    <location>
        <begin position="218"/>
        <end position="251"/>
    </location>
</feature>
<evidence type="ECO:0000256" key="1">
    <source>
        <dbReference type="SAM" id="MobiDB-lite"/>
    </source>
</evidence>
<name>A0AAW0R5Z8_9PEZI</name>
<accession>A0AAW0R5Z8</accession>
<sequence length="251" mass="27349">MAKLRHDPFSDLPISVSSDSEDEKPNPAPPAKKRVTGKGAAVATSSSGKTAQSSGETPRDAAAREKAAAQWIKKWERAGYPKALLRQVSQFREGPMPNTGGAIAGLEKIPIPNAVHKAMSLATGAKTESSSSAVYLVTYIHHGKYVDFTHEVLGIYSNLAAANDHLLGFVPSHPSMCIAMDMEEWQRGTKADYGVAAWDVDRDGCLSIGLQEEDENRVSCTRQEVRDKPPTTLESQEEERGDIHDDWVSEF</sequence>
<feature type="region of interest" description="Disordered" evidence="1">
    <location>
        <begin position="1"/>
        <end position="65"/>
    </location>
</feature>
<dbReference type="AlphaFoldDB" id="A0AAW0R5Z8"/>
<organism evidence="2 3">
    <name type="scientific">Apiospora kogelbergensis</name>
    <dbReference type="NCBI Taxonomy" id="1337665"/>
    <lineage>
        <taxon>Eukaryota</taxon>
        <taxon>Fungi</taxon>
        <taxon>Dikarya</taxon>
        <taxon>Ascomycota</taxon>
        <taxon>Pezizomycotina</taxon>
        <taxon>Sordariomycetes</taxon>
        <taxon>Xylariomycetidae</taxon>
        <taxon>Amphisphaeriales</taxon>
        <taxon>Apiosporaceae</taxon>
        <taxon>Apiospora</taxon>
    </lineage>
</organism>
<feature type="compositionally biased region" description="Basic and acidic residues" evidence="1">
    <location>
        <begin position="241"/>
        <end position="251"/>
    </location>
</feature>
<gene>
    <name evidence="2" type="ORF">PG999_001578</name>
</gene>
<keyword evidence="3" id="KW-1185">Reference proteome</keyword>
<evidence type="ECO:0000313" key="3">
    <source>
        <dbReference type="Proteomes" id="UP001392437"/>
    </source>
</evidence>
<dbReference type="EMBL" id="JAQQWP010000002">
    <property type="protein sequence ID" value="KAK8129198.1"/>
    <property type="molecule type" value="Genomic_DNA"/>
</dbReference>
<reference evidence="2 3" key="1">
    <citation type="submission" date="2023-01" db="EMBL/GenBank/DDBJ databases">
        <title>Analysis of 21 Apiospora genomes using comparative genomics revels a genus with tremendous synthesis potential of carbohydrate active enzymes and secondary metabolites.</title>
        <authorList>
            <person name="Sorensen T."/>
        </authorList>
    </citation>
    <scope>NUCLEOTIDE SEQUENCE [LARGE SCALE GENOMIC DNA]</scope>
    <source>
        <strain evidence="2 3">CBS 117206</strain>
    </source>
</reference>
<proteinExistence type="predicted"/>
<protein>
    <submittedName>
        <fullName evidence="2">Uncharacterized protein</fullName>
    </submittedName>
</protein>